<feature type="non-terminal residue" evidence="5">
    <location>
        <position position="169"/>
    </location>
</feature>
<dbReference type="SUPFAM" id="SSF52540">
    <property type="entry name" value="P-loop containing nucleoside triphosphate hydrolases"/>
    <property type="match status" value="1"/>
</dbReference>
<name>A0A382LHG7_9ZZZZ</name>
<organism evidence="5">
    <name type="scientific">marine metagenome</name>
    <dbReference type="NCBI Taxonomy" id="408172"/>
    <lineage>
        <taxon>unclassified sequences</taxon>
        <taxon>metagenomes</taxon>
        <taxon>ecological metagenomes</taxon>
    </lineage>
</organism>
<dbReference type="Pfam" id="PF00625">
    <property type="entry name" value="Guanylate_kin"/>
    <property type="match status" value="1"/>
</dbReference>
<comment type="similarity">
    <text evidence="1">Belongs to the guanylate kinase family.</text>
</comment>
<sequence>MAEFSPGLERVVTATTRAPREGELDGVDYHFLSPEEFEQKVLAKEFYEHALVHGRRYGTLKSEIRRRLEMGVDLLLNVDVQGFEAFRKASETDRFLSGKLRTVFLMPKNLEELKGRLLSRGTDSEEEIERRMATAKAEVARNGEYDYCVNSKSMGHDLSCVRKIYLDAK</sequence>
<dbReference type="PANTHER" id="PTHR23117">
    <property type="entry name" value="GUANYLATE KINASE-RELATED"/>
    <property type="match status" value="1"/>
</dbReference>
<protein>
    <recommendedName>
        <fullName evidence="4">Guanylate kinase-like domain-containing protein</fullName>
    </recommendedName>
</protein>
<dbReference type="GO" id="GO:0005829">
    <property type="term" value="C:cytosol"/>
    <property type="evidence" value="ECO:0007669"/>
    <property type="project" value="TreeGrafter"/>
</dbReference>
<dbReference type="Gene3D" id="3.40.50.300">
    <property type="entry name" value="P-loop containing nucleotide triphosphate hydrolases"/>
    <property type="match status" value="1"/>
</dbReference>
<gene>
    <name evidence="5" type="ORF">METZ01_LOCUS287386</name>
</gene>
<dbReference type="GO" id="GO:0004385">
    <property type="term" value="F:GMP kinase activity"/>
    <property type="evidence" value="ECO:0007669"/>
    <property type="project" value="TreeGrafter"/>
</dbReference>
<accession>A0A382LHG7</accession>
<dbReference type="AlphaFoldDB" id="A0A382LHG7"/>
<dbReference type="PROSITE" id="PS50052">
    <property type="entry name" value="GUANYLATE_KINASE_2"/>
    <property type="match status" value="1"/>
</dbReference>
<evidence type="ECO:0000313" key="5">
    <source>
        <dbReference type="EMBL" id="SVC34532.1"/>
    </source>
</evidence>
<dbReference type="Gene3D" id="3.30.63.10">
    <property type="entry name" value="Guanylate Kinase phosphate binding domain"/>
    <property type="match status" value="1"/>
</dbReference>
<keyword evidence="2" id="KW-0808">Transferase</keyword>
<evidence type="ECO:0000256" key="1">
    <source>
        <dbReference type="ARBA" id="ARBA00005790"/>
    </source>
</evidence>
<dbReference type="FunFam" id="3.30.63.10:FF:000002">
    <property type="entry name" value="Guanylate kinase 1"/>
    <property type="match status" value="1"/>
</dbReference>
<dbReference type="InterPro" id="IPR008145">
    <property type="entry name" value="GK/Ca_channel_bsu"/>
</dbReference>
<dbReference type="EMBL" id="UINC01086247">
    <property type="protein sequence ID" value="SVC34532.1"/>
    <property type="molecule type" value="Genomic_DNA"/>
</dbReference>
<dbReference type="CDD" id="cd00071">
    <property type="entry name" value="GMPK"/>
    <property type="match status" value="1"/>
</dbReference>
<evidence type="ECO:0000256" key="3">
    <source>
        <dbReference type="ARBA" id="ARBA00022777"/>
    </source>
</evidence>
<dbReference type="InterPro" id="IPR008144">
    <property type="entry name" value="Guanylate_kin-like_dom"/>
</dbReference>
<reference evidence="5" key="1">
    <citation type="submission" date="2018-05" db="EMBL/GenBank/DDBJ databases">
        <authorList>
            <person name="Lanie J.A."/>
            <person name="Ng W.-L."/>
            <person name="Kazmierczak K.M."/>
            <person name="Andrzejewski T.M."/>
            <person name="Davidsen T.M."/>
            <person name="Wayne K.J."/>
            <person name="Tettelin H."/>
            <person name="Glass J.I."/>
            <person name="Rusch D."/>
            <person name="Podicherti R."/>
            <person name="Tsui H.-C.T."/>
            <person name="Winkler M.E."/>
        </authorList>
    </citation>
    <scope>NUCLEOTIDE SEQUENCE</scope>
</reference>
<evidence type="ECO:0000256" key="2">
    <source>
        <dbReference type="ARBA" id="ARBA00022679"/>
    </source>
</evidence>
<dbReference type="SMART" id="SM00072">
    <property type="entry name" value="GuKc"/>
    <property type="match status" value="1"/>
</dbReference>
<dbReference type="InterPro" id="IPR027417">
    <property type="entry name" value="P-loop_NTPase"/>
</dbReference>
<dbReference type="InterPro" id="IPR020590">
    <property type="entry name" value="Guanylate_kinase_CS"/>
</dbReference>
<evidence type="ECO:0000259" key="4">
    <source>
        <dbReference type="PROSITE" id="PS50052"/>
    </source>
</evidence>
<feature type="domain" description="Guanylate kinase-like" evidence="4">
    <location>
        <begin position="1"/>
        <end position="166"/>
    </location>
</feature>
<dbReference type="PANTHER" id="PTHR23117:SF13">
    <property type="entry name" value="GUANYLATE KINASE"/>
    <property type="match status" value="1"/>
</dbReference>
<dbReference type="PROSITE" id="PS00856">
    <property type="entry name" value="GUANYLATE_KINASE_1"/>
    <property type="match status" value="1"/>
</dbReference>
<keyword evidence="3" id="KW-0418">Kinase</keyword>
<proteinExistence type="inferred from homology"/>